<comment type="caution">
    <text evidence="1">The sequence shown here is derived from an EMBL/GenBank/DDBJ whole genome shotgun (WGS) entry which is preliminary data.</text>
</comment>
<protein>
    <submittedName>
        <fullName evidence="1">Uncharacterized protein</fullName>
    </submittedName>
</protein>
<organism evidence="1 2">
    <name type="scientific">Paramecium sonneborni</name>
    <dbReference type="NCBI Taxonomy" id="65129"/>
    <lineage>
        <taxon>Eukaryota</taxon>
        <taxon>Sar</taxon>
        <taxon>Alveolata</taxon>
        <taxon>Ciliophora</taxon>
        <taxon>Intramacronucleata</taxon>
        <taxon>Oligohymenophorea</taxon>
        <taxon>Peniculida</taxon>
        <taxon>Parameciidae</taxon>
        <taxon>Paramecium</taxon>
    </lineage>
</organism>
<evidence type="ECO:0000313" key="1">
    <source>
        <dbReference type="EMBL" id="CAD8122835.1"/>
    </source>
</evidence>
<reference evidence="1" key="1">
    <citation type="submission" date="2021-01" db="EMBL/GenBank/DDBJ databases">
        <authorList>
            <consortium name="Genoscope - CEA"/>
            <person name="William W."/>
        </authorList>
    </citation>
    <scope>NUCLEOTIDE SEQUENCE</scope>
</reference>
<dbReference type="Proteomes" id="UP000692954">
    <property type="component" value="Unassembled WGS sequence"/>
</dbReference>
<keyword evidence="2" id="KW-1185">Reference proteome</keyword>
<dbReference type="EMBL" id="CAJJDN010000140">
    <property type="protein sequence ID" value="CAD8122835.1"/>
    <property type="molecule type" value="Genomic_DNA"/>
</dbReference>
<dbReference type="OrthoDB" id="283797at2759"/>
<accession>A0A8S1R5R0</accession>
<sequence length="84" mass="10361">MMHYLKKKVKRGSFFVVYEQNYNNRFDFDNYLHYKPINLMDIIRRLYFQFLAQQVWQINNVMIILYLNLIGCMDLSNGRSNRLE</sequence>
<name>A0A8S1R5R0_9CILI</name>
<evidence type="ECO:0000313" key="2">
    <source>
        <dbReference type="Proteomes" id="UP000692954"/>
    </source>
</evidence>
<dbReference type="AlphaFoldDB" id="A0A8S1R5R0"/>
<gene>
    <name evidence="1" type="ORF">PSON_ATCC_30995.1.T1400174</name>
</gene>
<proteinExistence type="predicted"/>